<comment type="caution">
    <text evidence="11">The sequence shown here is derived from an EMBL/GenBank/DDBJ whole genome shotgun (WGS) entry which is preliminary data.</text>
</comment>
<keyword evidence="8" id="KW-0175">Coiled coil</keyword>
<evidence type="ECO:0000313" key="11">
    <source>
        <dbReference type="EMBL" id="MFC5462233.1"/>
    </source>
</evidence>
<organism evidence="11 12">
    <name type="scientific">Massilia niabensis</name>
    <dbReference type="NCBI Taxonomy" id="544910"/>
    <lineage>
        <taxon>Bacteria</taxon>
        <taxon>Pseudomonadati</taxon>
        <taxon>Pseudomonadota</taxon>
        <taxon>Betaproteobacteria</taxon>
        <taxon>Burkholderiales</taxon>
        <taxon>Oxalobacteraceae</taxon>
        <taxon>Telluria group</taxon>
        <taxon>Massilia</taxon>
    </lineage>
</organism>
<comment type="function">
    <text evidence="7">Extracellular zinc metalloprotease.</text>
</comment>
<dbReference type="PANTHER" id="PTHR43579">
    <property type="match status" value="1"/>
</dbReference>
<dbReference type="InterPro" id="IPR052759">
    <property type="entry name" value="Metalloprotease_M4"/>
</dbReference>
<accession>A0ABW0LBU0</accession>
<evidence type="ECO:0000256" key="5">
    <source>
        <dbReference type="ARBA" id="ARBA00022833"/>
    </source>
</evidence>
<evidence type="ECO:0000256" key="2">
    <source>
        <dbReference type="ARBA" id="ARBA00022670"/>
    </source>
</evidence>
<comment type="cofactor">
    <cofactor evidence="7">
        <name>Zn(2+)</name>
        <dbReference type="ChEBI" id="CHEBI:29105"/>
    </cofactor>
</comment>
<evidence type="ECO:0000256" key="4">
    <source>
        <dbReference type="ARBA" id="ARBA00022801"/>
    </source>
</evidence>
<dbReference type="Pfam" id="PF01447">
    <property type="entry name" value="Peptidase_M4"/>
    <property type="match status" value="1"/>
</dbReference>
<dbReference type="InterPro" id="IPR023612">
    <property type="entry name" value="Peptidase_M4"/>
</dbReference>
<evidence type="ECO:0000259" key="9">
    <source>
        <dbReference type="Pfam" id="PF01447"/>
    </source>
</evidence>
<dbReference type="PANTHER" id="PTHR43579:SF1">
    <property type="entry name" value="NEUTRAL METALLOPROTEINASE"/>
    <property type="match status" value="1"/>
</dbReference>
<feature type="domain" description="Peptidase M4" evidence="9">
    <location>
        <begin position="74"/>
        <end position="164"/>
    </location>
</feature>
<dbReference type="Proteomes" id="UP001596050">
    <property type="component" value="Unassembled WGS sequence"/>
</dbReference>
<keyword evidence="5 7" id="KW-0862">Zinc</keyword>
<evidence type="ECO:0000256" key="3">
    <source>
        <dbReference type="ARBA" id="ARBA00022723"/>
    </source>
</evidence>
<sequence>MPPYILKNLLDKGSPDQRDMALKALLSATALRADRRFVARLGFIAPVSGAGKQRMIFDCRNKPTTRNAVLVRRESDRSNGDIAAIEAFDGVGTTYDFYSQIFHRNSIDNAGMRLDSYVHYGEKYPNAMWDGRRMIFGDGDGVLFSRLTQSLDVIGHELTHGVTQYTANLEYRGQSGALNESVSDVFGSLVKQWSLSQTAAQADWLVGTECWTPDIHGDALRSMKNPGSAYNDPLIGKDPQPGHMRDYKLLPETPEGDMGGVHINSGIPNHAFYLFASSIGGVAWETAGQVWYEALQRSKKDTNFDLFANTTYAIAGENFDTSTQQALQAAWDEVGIRVGKKEKILTGRTAAARERSNEDLATSIERLTRQIGSLRDDIEALKQSSGHVH</sequence>
<dbReference type="EMBL" id="JBHSMU010000015">
    <property type="protein sequence ID" value="MFC5462233.1"/>
    <property type="molecule type" value="Genomic_DNA"/>
</dbReference>
<dbReference type="PRINTS" id="PR00730">
    <property type="entry name" value="THERMOLYSIN"/>
</dbReference>
<evidence type="ECO:0000256" key="8">
    <source>
        <dbReference type="SAM" id="Coils"/>
    </source>
</evidence>
<dbReference type="GO" id="GO:0016787">
    <property type="term" value="F:hydrolase activity"/>
    <property type="evidence" value="ECO:0007669"/>
    <property type="project" value="UniProtKB-KW"/>
</dbReference>
<keyword evidence="2 7" id="KW-0645">Protease</keyword>
<dbReference type="CDD" id="cd09597">
    <property type="entry name" value="M4_TLP"/>
    <property type="match status" value="1"/>
</dbReference>
<comment type="similarity">
    <text evidence="1 7">Belongs to the peptidase M4 family.</text>
</comment>
<dbReference type="Gene3D" id="1.10.390.10">
    <property type="entry name" value="Neutral Protease Domain 2"/>
    <property type="match status" value="1"/>
</dbReference>
<dbReference type="InterPro" id="IPR027268">
    <property type="entry name" value="Peptidase_M4/M1_CTD_sf"/>
</dbReference>
<evidence type="ECO:0000256" key="7">
    <source>
        <dbReference type="RuleBase" id="RU366073"/>
    </source>
</evidence>
<dbReference type="SUPFAM" id="SSF55486">
    <property type="entry name" value="Metalloproteases ('zincins'), catalytic domain"/>
    <property type="match status" value="1"/>
</dbReference>
<reference evidence="12" key="1">
    <citation type="journal article" date="2019" name="Int. J. Syst. Evol. Microbiol.">
        <title>The Global Catalogue of Microorganisms (GCM) 10K type strain sequencing project: providing services to taxonomists for standard genome sequencing and annotation.</title>
        <authorList>
            <consortium name="The Broad Institute Genomics Platform"/>
            <consortium name="The Broad Institute Genome Sequencing Center for Infectious Disease"/>
            <person name="Wu L."/>
            <person name="Ma J."/>
        </authorList>
    </citation>
    <scope>NUCLEOTIDE SEQUENCE [LARGE SCALE GENOMIC DNA]</scope>
    <source>
        <strain evidence="12">KACC 12649</strain>
    </source>
</reference>
<keyword evidence="3" id="KW-0479">Metal-binding</keyword>
<keyword evidence="4 7" id="KW-0378">Hydrolase</keyword>
<feature type="domain" description="Peptidase M4 C-terminal" evidence="10">
    <location>
        <begin position="167"/>
        <end position="336"/>
    </location>
</feature>
<keyword evidence="6 7" id="KW-0482">Metalloprotease</keyword>
<keyword evidence="7" id="KW-0964">Secreted</keyword>
<dbReference type="Pfam" id="PF02868">
    <property type="entry name" value="Peptidase_M4_C"/>
    <property type="match status" value="1"/>
</dbReference>
<evidence type="ECO:0000313" key="12">
    <source>
        <dbReference type="Proteomes" id="UP001596050"/>
    </source>
</evidence>
<protein>
    <recommendedName>
        <fullName evidence="7">Neutral metalloproteinase</fullName>
        <ecNumber evidence="7">3.4.24.-</ecNumber>
    </recommendedName>
</protein>
<keyword evidence="12" id="KW-1185">Reference proteome</keyword>
<evidence type="ECO:0000256" key="6">
    <source>
        <dbReference type="ARBA" id="ARBA00023049"/>
    </source>
</evidence>
<dbReference type="Gene3D" id="3.10.170.10">
    <property type="match status" value="1"/>
</dbReference>
<comment type="subcellular location">
    <subcellularLocation>
        <location evidence="7">Secreted</location>
    </subcellularLocation>
</comment>
<gene>
    <name evidence="11" type="ORF">ACFPN5_20690</name>
</gene>
<dbReference type="InterPro" id="IPR001570">
    <property type="entry name" value="Peptidase_M4_C_domain"/>
</dbReference>
<evidence type="ECO:0000259" key="10">
    <source>
        <dbReference type="Pfam" id="PF02868"/>
    </source>
</evidence>
<evidence type="ECO:0000256" key="1">
    <source>
        <dbReference type="ARBA" id="ARBA00009388"/>
    </source>
</evidence>
<feature type="coiled-coil region" evidence="8">
    <location>
        <begin position="357"/>
        <end position="384"/>
    </location>
</feature>
<dbReference type="RefSeq" id="WP_379785681.1">
    <property type="nucleotide sequence ID" value="NZ_JBHSMU010000015.1"/>
</dbReference>
<dbReference type="InterPro" id="IPR013856">
    <property type="entry name" value="Peptidase_M4_domain"/>
</dbReference>
<dbReference type="EC" id="3.4.24.-" evidence="7"/>
<name>A0ABW0LBU0_9BURK</name>
<proteinExistence type="inferred from homology"/>